<keyword evidence="2" id="KW-1185">Reference proteome</keyword>
<comment type="caution">
    <text evidence="1">The sequence shown here is derived from an EMBL/GenBank/DDBJ whole genome shotgun (WGS) entry which is preliminary data.</text>
</comment>
<dbReference type="Proteomes" id="UP001370758">
    <property type="component" value="Unassembled WGS sequence"/>
</dbReference>
<name>A0AAV9VUP7_9PEZI</name>
<reference evidence="1 2" key="1">
    <citation type="submission" date="2023-08" db="EMBL/GenBank/DDBJ databases">
        <authorList>
            <person name="Palmer J.M."/>
        </authorList>
    </citation>
    <scope>NUCLEOTIDE SEQUENCE [LARGE SCALE GENOMIC DNA]</scope>
    <source>
        <strain evidence="1 2">TWF481</strain>
    </source>
</reference>
<sequence length="51" mass="5593">MPKKASGGGGHYFEASFAEGWFGKAKGNNVTIRRLPERRDGVLSYANYEDG</sequence>
<dbReference type="EMBL" id="JAVHJL010000010">
    <property type="protein sequence ID" value="KAK6496936.1"/>
    <property type="molecule type" value="Genomic_DNA"/>
</dbReference>
<evidence type="ECO:0000313" key="2">
    <source>
        <dbReference type="Proteomes" id="UP001370758"/>
    </source>
</evidence>
<evidence type="ECO:0000313" key="1">
    <source>
        <dbReference type="EMBL" id="KAK6496936.1"/>
    </source>
</evidence>
<organism evidence="1 2">
    <name type="scientific">Arthrobotrys musiformis</name>
    <dbReference type="NCBI Taxonomy" id="47236"/>
    <lineage>
        <taxon>Eukaryota</taxon>
        <taxon>Fungi</taxon>
        <taxon>Dikarya</taxon>
        <taxon>Ascomycota</taxon>
        <taxon>Pezizomycotina</taxon>
        <taxon>Orbiliomycetes</taxon>
        <taxon>Orbiliales</taxon>
        <taxon>Orbiliaceae</taxon>
        <taxon>Arthrobotrys</taxon>
    </lineage>
</organism>
<accession>A0AAV9VUP7</accession>
<dbReference type="AlphaFoldDB" id="A0AAV9VUP7"/>
<protein>
    <submittedName>
        <fullName evidence="1">Uncharacterized protein</fullName>
    </submittedName>
</protein>
<gene>
    <name evidence="1" type="ORF">TWF481_001917</name>
</gene>
<proteinExistence type="predicted"/>